<comment type="function">
    <text evidence="14 19">Bifunctional enzyme that catalyzes the epimerization of the S- and R-forms of NAD(P)HX and the dehydration of the S-form of NAD(P)HX at the expense of ADP, which is converted to AMP. This allows the repair of both epimers of NAD(P)HX, a damaged form of NAD(P)H that is a result of enzymatic or heat-dependent hydration.</text>
</comment>
<comment type="cofactor">
    <cofactor evidence="17">
        <name>Mg(2+)</name>
        <dbReference type="ChEBI" id="CHEBI:18420"/>
    </cofactor>
</comment>
<keyword evidence="12 17" id="KW-0456">Lyase</keyword>
<evidence type="ECO:0000256" key="2">
    <source>
        <dbReference type="ARBA" id="ARBA00000909"/>
    </source>
</evidence>
<evidence type="ECO:0000256" key="16">
    <source>
        <dbReference type="ARBA" id="ARBA00049209"/>
    </source>
</evidence>
<evidence type="ECO:0000256" key="15">
    <source>
        <dbReference type="ARBA" id="ARBA00048238"/>
    </source>
</evidence>
<comment type="catalytic activity">
    <reaction evidence="16 17 19">
        <text>(6S)-NADPHX + ADP = AMP + phosphate + NADPH + H(+)</text>
        <dbReference type="Rhea" id="RHEA:32235"/>
        <dbReference type="ChEBI" id="CHEBI:15378"/>
        <dbReference type="ChEBI" id="CHEBI:43474"/>
        <dbReference type="ChEBI" id="CHEBI:57783"/>
        <dbReference type="ChEBI" id="CHEBI:64076"/>
        <dbReference type="ChEBI" id="CHEBI:456215"/>
        <dbReference type="ChEBI" id="CHEBI:456216"/>
        <dbReference type="EC" id="4.2.1.136"/>
    </reaction>
</comment>
<comment type="similarity">
    <text evidence="4 19">In the C-terminal section; belongs to the NnrD/CARKD family.</text>
</comment>
<evidence type="ECO:0000256" key="6">
    <source>
        <dbReference type="ARBA" id="ARBA00022741"/>
    </source>
</evidence>
<feature type="binding site" evidence="18">
    <location>
        <begin position="151"/>
        <end position="157"/>
    </location>
    <ligand>
        <name>(6S)-NADPHX</name>
        <dbReference type="ChEBI" id="CHEBI:64076"/>
    </ligand>
</feature>
<evidence type="ECO:0000256" key="17">
    <source>
        <dbReference type="HAMAP-Rule" id="MF_01965"/>
    </source>
</evidence>
<comment type="caution">
    <text evidence="18">Lacks conserved residue(s) required for the propagation of feature annotation.</text>
</comment>
<dbReference type="PIRSF" id="PIRSF017184">
    <property type="entry name" value="Nnr"/>
    <property type="match status" value="1"/>
</dbReference>
<sequence>MTSLPTLLYTASQVQAMDRYIIDSGAVTGYELMNRAGRATFRVLLRHWPETRNIIVFCGGGNNGGDGYIIAGLARCKGISATVLALVNPDKLHGDALQAYHWAIETGVTVQTQALVDAPGISAAFSAVCAGEFSNGGARREATVIVDAMLGTGATGPLRAPFDSAVRVINQSACPVVSVDIPTGVSADSGVVSHLAVHAHVTVTYIAMKQGLLTGAAPNYTGKLYFDDLAVSPQTLANFRPASKRAALESWIAALPVRRVADHKGRFGRIIVVGGDLGMGGAAILASEAGARSGAGLISVATRSAHLTAVLSRRPEIMAKGVESGEELVHWLEEKLDQGQFTLVVGPGLGQGDWGTAIFNAVQTFLKSCYEKGIDLPSVWDADALNLISRSAQTEQGWMQRAVATPHPGEAARLLQCSVSDIEADRFAAVQKLSSRLGCTIVLKGAGTLVSALNCGAEGKHGDIWLANTGNPGMASGGMGDVLSGIIGALLAQGMPPLEAAVLGVLVHGESANLAIRERGMVSLLAGDVVDAIGSALSRHASEFALVSP</sequence>
<feature type="binding site" evidence="18">
    <location>
        <position position="180"/>
    </location>
    <ligand>
        <name>(6S)-NADPHX</name>
        <dbReference type="ChEBI" id="CHEBI:64076"/>
    </ligand>
</feature>
<dbReference type="Proteomes" id="UP000196027">
    <property type="component" value="Chromosome"/>
</dbReference>
<dbReference type="OrthoDB" id="9806925at2"/>
<keyword evidence="6 17" id="KW-0547">Nucleotide-binding</keyword>
<feature type="binding site" evidence="17">
    <location>
        <position position="407"/>
    </location>
    <ligand>
        <name>(6S)-NADPHX</name>
        <dbReference type="ChEBI" id="CHEBI:64076"/>
    </ligand>
</feature>
<dbReference type="GO" id="GO:0005524">
    <property type="term" value="F:ATP binding"/>
    <property type="evidence" value="ECO:0007669"/>
    <property type="project" value="UniProtKB-UniRule"/>
</dbReference>
<comment type="subunit">
    <text evidence="17">Homotetramer.</text>
</comment>
<dbReference type="AlphaFoldDB" id="A0A1Y0I5Z6"/>
<protein>
    <recommendedName>
        <fullName evidence="19">Bifunctional NAD(P)H-hydrate repair enzyme</fullName>
    </recommendedName>
    <alternativeName>
        <fullName evidence="19">Nicotinamide nucleotide repair protein</fullName>
    </alternativeName>
    <domain>
        <recommendedName>
            <fullName evidence="19">ADP-dependent (S)-NAD(P)H-hydrate dehydratase</fullName>
            <ecNumber evidence="19">4.2.1.136</ecNumber>
        </recommendedName>
        <alternativeName>
            <fullName evidence="19">ADP-dependent NAD(P)HX dehydratase</fullName>
        </alternativeName>
    </domain>
    <domain>
        <recommendedName>
            <fullName evidence="19">NAD(P)H-hydrate epimerase</fullName>
            <ecNumber evidence="19">5.1.99.6</ecNumber>
        </recommendedName>
    </domain>
</protein>
<dbReference type="InterPro" id="IPR017953">
    <property type="entry name" value="Carbohydrate_kinase_pred_CS"/>
</dbReference>
<dbReference type="GO" id="GO:0052855">
    <property type="term" value="F:ADP-dependent NAD(P)H-hydrate dehydratase activity"/>
    <property type="evidence" value="ECO:0007669"/>
    <property type="project" value="UniProtKB-UniRule"/>
</dbReference>
<dbReference type="CDD" id="cd01171">
    <property type="entry name" value="YXKO-related"/>
    <property type="match status" value="1"/>
</dbReference>
<dbReference type="PROSITE" id="PS51383">
    <property type="entry name" value="YJEF_C_3"/>
    <property type="match status" value="1"/>
</dbReference>
<keyword evidence="10 17" id="KW-0520">NAD</keyword>
<feature type="binding site" evidence="17">
    <location>
        <position position="481"/>
    </location>
    <ligand>
        <name>(6S)-NADPHX</name>
        <dbReference type="ChEBI" id="CHEBI:64076"/>
    </ligand>
</feature>
<keyword evidence="9 18" id="KW-0630">Potassium</keyword>
<keyword evidence="23" id="KW-1185">Reference proteome</keyword>
<dbReference type="HAMAP" id="MF_01966">
    <property type="entry name" value="NADHX_epimerase"/>
    <property type="match status" value="1"/>
</dbReference>
<feature type="domain" description="YjeF C-terminal" evidence="20">
    <location>
        <begin position="247"/>
        <end position="540"/>
    </location>
</feature>
<feature type="binding site" evidence="17">
    <location>
        <position position="348"/>
    </location>
    <ligand>
        <name>(6S)-NADPHX</name>
        <dbReference type="ChEBI" id="CHEBI:64076"/>
    </ligand>
</feature>
<evidence type="ECO:0000256" key="7">
    <source>
        <dbReference type="ARBA" id="ARBA00022840"/>
    </source>
</evidence>
<feature type="binding site" evidence="17">
    <location>
        <position position="282"/>
    </location>
    <ligand>
        <name>(6S)-NADPHX</name>
        <dbReference type="ChEBI" id="CHEBI:64076"/>
    </ligand>
</feature>
<dbReference type="KEGG" id="ome:OLMES_1828"/>
<feature type="domain" description="YjeF N-terminal" evidence="21">
    <location>
        <begin position="14"/>
        <end position="237"/>
    </location>
</feature>
<feature type="binding site" evidence="17">
    <location>
        <begin position="444"/>
        <end position="448"/>
    </location>
    <ligand>
        <name>AMP</name>
        <dbReference type="ChEBI" id="CHEBI:456215"/>
    </ligand>
</feature>
<dbReference type="InterPro" id="IPR004443">
    <property type="entry name" value="YjeF_N_dom"/>
</dbReference>
<name>A0A1Y0I5Z6_9GAMM</name>
<dbReference type="Gene3D" id="3.40.50.10260">
    <property type="entry name" value="YjeF N-terminal domain"/>
    <property type="match status" value="1"/>
</dbReference>
<dbReference type="GO" id="GO:0052856">
    <property type="term" value="F:NAD(P)HX epimerase activity"/>
    <property type="evidence" value="ECO:0007669"/>
    <property type="project" value="UniProtKB-UniRule"/>
</dbReference>
<evidence type="ECO:0000256" key="13">
    <source>
        <dbReference type="ARBA" id="ARBA00023268"/>
    </source>
</evidence>
<dbReference type="GO" id="GO:0046496">
    <property type="term" value="P:nicotinamide nucleotide metabolic process"/>
    <property type="evidence" value="ECO:0007669"/>
    <property type="project" value="UniProtKB-UniRule"/>
</dbReference>
<keyword evidence="22" id="KW-0808">Transferase</keyword>
<dbReference type="EC" id="5.1.99.6" evidence="19"/>
<evidence type="ECO:0000256" key="10">
    <source>
        <dbReference type="ARBA" id="ARBA00023027"/>
    </source>
</evidence>
<dbReference type="SUPFAM" id="SSF53613">
    <property type="entry name" value="Ribokinase-like"/>
    <property type="match status" value="1"/>
</dbReference>
<proteinExistence type="inferred from homology"/>
<evidence type="ECO:0000313" key="23">
    <source>
        <dbReference type="Proteomes" id="UP000196027"/>
    </source>
</evidence>
<evidence type="ECO:0000256" key="11">
    <source>
        <dbReference type="ARBA" id="ARBA00023235"/>
    </source>
</evidence>
<evidence type="ECO:0000256" key="5">
    <source>
        <dbReference type="ARBA" id="ARBA00022723"/>
    </source>
</evidence>
<reference evidence="22 23" key="1">
    <citation type="submission" date="2017-05" db="EMBL/GenBank/DDBJ databases">
        <title>Genomic insights into alkan degradation activity of Oleiphilus messinensis.</title>
        <authorList>
            <person name="Kozyavkin S.A."/>
            <person name="Slesarev A.I."/>
            <person name="Golyshin P.N."/>
            <person name="Korzhenkov A."/>
            <person name="Golyshina O.N."/>
            <person name="Toshchakov S.V."/>
        </authorList>
    </citation>
    <scope>NUCLEOTIDE SEQUENCE [LARGE SCALE GENOMIC DNA]</scope>
    <source>
        <strain evidence="22 23">ME102</strain>
    </source>
</reference>
<evidence type="ECO:0000256" key="14">
    <source>
        <dbReference type="ARBA" id="ARBA00025153"/>
    </source>
</evidence>
<dbReference type="PROSITE" id="PS01050">
    <property type="entry name" value="YJEF_C_2"/>
    <property type="match status" value="1"/>
</dbReference>
<dbReference type="Pfam" id="PF03853">
    <property type="entry name" value="YjeF_N"/>
    <property type="match status" value="1"/>
</dbReference>
<evidence type="ECO:0000256" key="18">
    <source>
        <dbReference type="HAMAP-Rule" id="MF_01966"/>
    </source>
</evidence>
<dbReference type="GO" id="GO:0110051">
    <property type="term" value="P:metabolite repair"/>
    <property type="evidence" value="ECO:0007669"/>
    <property type="project" value="TreeGrafter"/>
</dbReference>
<feature type="binding site" evidence="18">
    <location>
        <position position="183"/>
    </location>
    <ligand>
        <name>K(+)</name>
        <dbReference type="ChEBI" id="CHEBI:29103"/>
    </ligand>
</feature>
<evidence type="ECO:0000259" key="20">
    <source>
        <dbReference type="PROSITE" id="PS51383"/>
    </source>
</evidence>
<comment type="catalytic activity">
    <reaction evidence="1 18 19">
        <text>(6R)-NADHX = (6S)-NADHX</text>
        <dbReference type="Rhea" id="RHEA:32215"/>
        <dbReference type="ChEBI" id="CHEBI:64074"/>
        <dbReference type="ChEBI" id="CHEBI:64075"/>
        <dbReference type="EC" id="5.1.99.6"/>
    </reaction>
</comment>
<comment type="function">
    <text evidence="17">Catalyzes the dehydration of the S-form of NAD(P)HX at the expense of ADP, which is converted to AMP. Together with NAD(P)HX epimerase, which catalyzes the epimerization of the S- and R-forms, the enzyme allows the repair of both epimers of NAD(P)HX, a damaged form of NAD(P)H that is a result of enzymatic or heat-dependent hydration.</text>
</comment>
<evidence type="ECO:0000256" key="4">
    <source>
        <dbReference type="ARBA" id="ARBA00009524"/>
    </source>
</evidence>
<accession>A0A1Y0I5Z6</accession>
<dbReference type="Pfam" id="PF01256">
    <property type="entry name" value="Carb_kinase"/>
    <property type="match status" value="1"/>
</dbReference>
<dbReference type="NCBIfam" id="TIGR00196">
    <property type="entry name" value="yjeF_cterm"/>
    <property type="match status" value="1"/>
</dbReference>
<comment type="similarity">
    <text evidence="17">Belongs to the NnrD/CARKD family.</text>
</comment>
<dbReference type="PANTHER" id="PTHR12592:SF0">
    <property type="entry name" value="ATP-DEPENDENT (S)-NAD(P)H-HYDRATE DEHYDRATASE"/>
    <property type="match status" value="1"/>
</dbReference>
<evidence type="ECO:0000256" key="12">
    <source>
        <dbReference type="ARBA" id="ARBA00023239"/>
    </source>
</evidence>
<dbReference type="PROSITE" id="PS51385">
    <property type="entry name" value="YJEF_N"/>
    <property type="match status" value="1"/>
</dbReference>
<dbReference type="EMBL" id="CP021425">
    <property type="protein sequence ID" value="ARU55902.1"/>
    <property type="molecule type" value="Genomic_DNA"/>
</dbReference>
<feature type="binding site" evidence="17">
    <location>
        <position position="480"/>
    </location>
    <ligand>
        <name>AMP</name>
        <dbReference type="ChEBI" id="CHEBI:456215"/>
    </ligand>
</feature>
<dbReference type="GO" id="GO:0016301">
    <property type="term" value="F:kinase activity"/>
    <property type="evidence" value="ECO:0007669"/>
    <property type="project" value="UniProtKB-KW"/>
</dbReference>
<evidence type="ECO:0000256" key="1">
    <source>
        <dbReference type="ARBA" id="ARBA00000013"/>
    </source>
</evidence>
<keyword evidence="5 18" id="KW-0479">Metal-binding</keyword>
<dbReference type="InterPro" id="IPR000631">
    <property type="entry name" value="CARKD"/>
</dbReference>
<keyword evidence="8 17" id="KW-0521">NADP</keyword>
<comment type="function">
    <text evidence="18">Catalyzes the epimerization of the S- and R-forms of NAD(P)HX, a damaged form of NAD(P)H that is a result of enzymatic or heat-dependent hydration. This is a prerequisite for the S-specific NAD(P)H-hydrate dehydratase to allow the repair of both epimers of NAD(P)HX.</text>
</comment>
<comment type="cofactor">
    <cofactor evidence="18 19">
        <name>K(+)</name>
        <dbReference type="ChEBI" id="CHEBI:29103"/>
    </cofactor>
    <text evidence="18 19">Binds 1 potassium ion per subunit.</text>
</comment>
<keyword evidence="11 18" id="KW-0413">Isomerase</keyword>
<comment type="similarity">
    <text evidence="3 19">In the N-terminal section; belongs to the NnrE/AIBP family.</text>
</comment>
<dbReference type="GO" id="GO:0046872">
    <property type="term" value="F:metal ion binding"/>
    <property type="evidence" value="ECO:0007669"/>
    <property type="project" value="UniProtKB-UniRule"/>
</dbReference>
<evidence type="ECO:0000256" key="9">
    <source>
        <dbReference type="ARBA" id="ARBA00022958"/>
    </source>
</evidence>
<evidence type="ECO:0000313" key="22">
    <source>
        <dbReference type="EMBL" id="ARU55902.1"/>
    </source>
</evidence>
<comment type="similarity">
    <text evidence="18">Belongs to the NnrE/AIBP family.</text>
</comment>
<keyword evidence="13" id="KW-0511">Multifunctional enzyme</keyword>
<evidence type="ECO:0000256" key="19">
    <source>
        <dbReference type="PIRNR" id="PIRNR017184"/>
    </source>
</evidence>
<feature type="binding site" evidence="18">
    <location>
        <position position="63"/>
    </location>
    <ligand>
        <name>K(+)</name>
        <dbReference type="ChEBI" id="CHEBI:29103"/>
    </ligand>
</feature>
<comment type="catalytic activity">
    <reaction evidence="15 17 19">
        <text>(6S)-NADHX + ADP = AMP + phosphate + NADH + H(+)</text>
        <dbReference type="Rhea" id="RHEA:32223"/>
        <dbReference type="ChEBI" id="CHEBI:15378"/>
        <dbReference type="ChEBI" id="CHEBI:43474"/>
        <dbReference type="ChEBI" id="CHEBI:57945"/>
        <dbReference type="ChEBI" id="CHEBI:64074"/>
        <dbReference type="ChEBI" id="CHEBI:456215"/>
        <dbReference type="ChEBI" id="CHEBI:456216"/>
        <dbReference type="EC" id="4.2.1.136"/>
    </reaction>
</comment>
<dbReference type="Gene3D" id="3.40.1190.20">
    <property type="match status" value="1"/>
</dbReference>
<feature type="binding site" evidence="18">
    <location>
        <begin position="62"/>
        <end position="66"/>
    </location>
    <ligand>
        <name>(6S)-NADPHX</name>
        <dbReference type="ChEBI" id="CHEBI:64076"/>
    </ligand>
</feature>
<comment type="catalytic activity">
    <reaction evidence="2 18 19">
        <text>(6R)-NADPHX = (6S)-NADPHX</text>
        <dbReference type="Rhea" id="RHEA:32227"/>
        <dbReference type="ChEBI" id="CHEBI:64076"/>
        <dbReference type="ChEBI" id="CHEBI:64077"/>
        <dbReference type="EC" id="5.1.99.6"/>
    </reaction>
</comment>
<keyword evidence="22" id="KW-0418">Kinase</keyword>
<dbReference type="EC" id="4.2.1.136" evidence="19"/>
<evidence type="ECO:0000256" key="8">
    <source>
        <dbReference type="ARBA" id="ARBA00022857"/>
    </source>
</evidence>
<dbReference type="SUPFAM" id="SSF64153">
    <property type="entry name" value="YjeF N-terminal domain-like"/>
    <property type="match status" value="1"/>
</dbReference>
<dbReference type="InterPro" id="IPR030677">
    <property type="entry name" value="Nnr"/>
</dbReference>
<organism evidence="22 23">
    <name type="scientific">Oleiphilus messinensis</name>
    <dbReference type="NCBI Taxonomy" id="141451"/>
    <lineage>
        <taxon>Bacteria</taxon>
        <taxon>Pseudomonadati</taxon>
        <taxon>Pseudomonadota</taxon>
        <taxon>Gammaproteobacteria</taxon>
        <taxon>Oceanospirillales</taxon>
        <taxon>Oleiphilaceae</taxon>
        <taxon>Oleiphilus</taxon>
    </lineage>
</organism>
<keyword evidence="7 17" id="KW-0067">ATP-binding</keyword>
<dbReference type="InterPro" id="IPR029056">
    <property type="entry name" value="Ribokinase-like"/>
</dbReference>
<dbReference type="NCBIfam" id="TIGR00197">
    <property type="entry name" value="yjeF_nterm"/>
    <property type="match status" value="1"/>
</dbReference>
<dbReference type="PANTHER" id="PTHR12592">
    <property type="entry name" value="ATP-DEPENDENT (S)-NAD(P)H-HYDRATE DEHYDRATASE FAMILY MEMBER"/>
    <property type="match status" value="1"/>
</dbReference>
<dbReference type="HAMAP" id="MF_01965">
    <property type="entry name" value="NADHX_dehydratase"/>
    <property type="match status" value="1"/>
</dbReference>
<evidence type="ECO:0000256" key="3">
    <source>
        <dbReference type="ARBA" id="ARBA00006001"/>
    </source>
</evidence>
<feature type="binding site" evidence="18">
    <location>
        <position position="147"/>
    </location>
    <ligand>
        <name>K(+)</name>
        <dbReference type="ChEBI" id="CHEBI:29103"/>
    </ligand>
</feature>
<dbReference type="RefSeq" id="WP_087460953.1">
    <property type="nucleotide sequence ID" value="NZ_CP021425.1"/>
</dbReference>
<dbReference type="InterPro" id="IPR036652">
    <property type="entry name" value="YjeF_N_dom_sf"/>
</dbReference>
<evidence type="ECO:0000259" key="21">
    <source>
        <dbReference type="PROSITE" id="PS51385"/>
    </source>
</evidence>
<gene>
    <name evidence="17" type="primary">nnrD</name>
    <name evidence="18" type="synonym">nnrE</name>
    <name evidence="22" type="ORF">OLMES_1828</name>
</gene>